<dbReference type="SUPFAM" id="SSF57850">
    <property type="entry name" value="RING/U-box"/>
    <property type="match status" value="1"/>
</dbReference>
<feature type="transmembrane region" description="Helical" evidence="11">
    <location>
        <begin position="246"/>
        <end position="266"/>
    </location>
</feature>
<keyword evidence="8 11" id="KW-1133">Transmembrane helix</keyword>
<comment type="subcellular location">
    <subcellularLocation>
        <location evidence="1">Membrane</location>
        <topology evidence="1">Multi-pass membrane protein</topology>
    </subcellularLocation>
</comment>
<dbReference type="PANTHER" id="PTHR46065:SF3">
    <property type="entry name" value="FI20425P1"/>
    <property type="match status" value="1"/>
</dbReference>
<evidence type="ECO:0000256" key="11">
    <source>
        <dbReference type="SAM" id="Phobius"/>
    </source>
</evidence>
<name>A0ABY7G9T1_MYAAR</name>
<evidence type="ECO:0000313" key="13">
    <source>
        <dbReference type="EMBL" id="WAR31165.1"/>
    </source>
</evidence>
<keyword evidence="9 11" id="KW-0472">Membrane</keyword>
<keyword evidence="3 11" id="KW-0812">Transmembrane</keyword>
<dbReference type="SMART" id="SM00744">
    <property type="entry name" value="RINGv"/>
    <property type="match status" value="1"/>
</dbReference>
<evidence type="ECO:0000256" key="8">
    <source>
        <dbReference type="ARBA" id="ARBA00022989"/>
    </source>
</evidence>
<reference evidence="13" key="1">
    <citation type="submission" date="2022-11" db="EMBL/GenBank/DDBJ databases">
        <title>Centuries of genome instability and evolution in soft-shell clam transmissible cancer (bioRxiv).</title>
        <authorList>
            <person name="Hart S.F.M."/>
            <person name="Yonemitsu M.A."/>
            <person name="Giersch R.M."/>
            <person name="Beal B.F."/>
            <person name="Arriagada G."/>
            <person name="Davis B.W."/>
            <person name="Ostrander E.A."/>
            <person name="Goff S.P."/>
            <person name="Metzger M.J."/>
        </authorList>
    </citation>
    <scope>NUCLEOTIDE SEQUENCE</scope>
    <source>
        <strain evidence="13">MELC-2E11</strain>
        <tissue evidence="13">Siphon/mantle</tissue>
    </source>
</reference>
<dbReference type="PROSITE" id="PS51292">
    <property type="entry name" value="ZF_RING_CH"/>
    <property type="match status" value="1"/>
</dbReference>
<feature type="region of interest" description="Disordered" evidence="10">
    <location>
        <begin position="34"/>
        <end position="71"/>
    </location>
</feature>
<dbReference type="Gene3D" id="3.30.40.10">
    <property type="entry name" value="Zinc/RING finger domain, C3HC4 (zinc finger)"/>
    <property type="match status" value="1"/>
</dbReference>
<keyword evidence="2" id="KW-0808">Transferase</keyword>
<dbReference type="CDD" id="cd16699">
    <property type="entry name" value="RING_CH-C4HC3_MARCH2-like"/>
    <property type="match status" value="1"/>
</dbReference>
<dbReference type="Proteomes" id="UP001164746">
    <property type="component" value="Chromosome 17"/>
</dbReference>
<dbReference type="InterPro" id="IPR013083">
    <property type="entry name" value="Znf_RING/FYVE/PHD"/>
</dbReference>
<evidence type="ECO:0000259" key="12">
    <source>
        <dbReference type="PROSITE" id="PS51292"/>
    </source>
</evidence>
<feature type="transmembrane region" description="Helical" evidence="11">
    <location>
        <begin position="209"/>
        <end position="234"/>
    </location>
</feature>
<evidence type="ECO:0000256" key="5">
    <source>
        <dbReference type="ARBA" id="ARBA00022771"/>
    </source>
</evidence>
<protein>
    <submittedName>
        <fullName evidence="13">MARH2-like protein</fullName>
    </submittedName>
</protein>
<evidence type="ECO:0000256" key="6">
    <source>
        <dbReference type="ARBA" id="ARBA00022786"/>
    </source>
</evidence>
<evidence type="ECO:0000256" key="2">
    <source>
        <dbReference type="ARBA" id="ARBA00022679"/>
    </source>
</evidence>
<evidence type="ECO:0000256" key="9">
    <source>
        <dbReference type="ARBA" id="ARBA00023136"/>
    </source>
</evidence>
<evidence type="ECO:0000256" key="1">
    <source>
        <dbReference type="ARBA" id="ARBA00004141"/>
    </source>
</evidence>
<keyword evidence="14" id="KW-1185">Reference proteome</keyword>
<keyword evidence="4" id="KW-0479">Metal-binding</keyword>
<evidence type="ECO:0000256" key="7">
    <source>
        <dbReference type="ARBA" id="ARBA00022833"/>
    </source>
</evidence>
<dbReference type="Pfam" id="PF12906">
    <property type="entry name" value="RINGv"/>
    <property type="match status" value="1"/>
</dbReference>
<accession>A0ABY7G9T1</accession>
<dbReference type="EMBL" id="CP111028">
    <property type="protein sequence ID" value="WAR31165.1"/>
    <property type="molecule type" value="Genomic_DNA"/>
</dbReference>
<feature type="domain" description="RING-CH-type" evidence="12">
    <location>
        <begin position="135"/>
        <end position="195"/>
    </location>
</feature>
<keyword evidence="7" id="KW-0862">Zinc</keyword>
<keyword evidence="5" id="KW-0863">Zinc-finger</keyword>
<evidence type="ECO:0000256" key="4">
    <source>
        <dbReference type="ARBA" id="ARBA00022723"/>
    </source>
</evidence>
<dbReference type="InterPro" id="IPR011016">
    <property type="entry name" value="Znf_RING-CH"/>
</dbReference>
<evidence type="ECO:0000313" key="14">
    <source>
        <dbReference type="Proteomes" id="UP001164746"/>
    </source>
</evidence>
<organism evidence="13 14">
    <name type="scientific">Mya arenaria</name>
    <name type="common">Soft-shell clam</name>
    <dbReference type="NCBI Taxonomy" id="6604"/>
    <lineage>
        <taxon>Eukaryota</taxon>
        <taxon>Metazoa</taxon>
        <taxon>Spiralia</taxon>
        <taxon>Lophotrochozoa</taxon>
        <taxon>Mollusca</taxon>
        <taxon>Bivalvia</taxon>
        <taxon>Autobranchia</taxon>
        <taxon>Heteroconchia</taxon>
        <taxon>Euheterodonta</taxon>
        <taxon>Imparidentia</taxon>
        <taxon>Neoheterodontei</taxon>
        <taxon>Myida</taxon>
        <taxon>Myoidea</taxon>
        <taxon>Myidae</taxon>
        <taxon>Mya</taxon>
    </lineage>
</organism>
<proteinExistence type="predicted"/>
<sequence length="373" mass="41344">MSRSSLRRQLFHRNIDALLHSSVLDVVEEEVDSSRGRSQVHYTAGNHESPLKFQFPNPKPGSSGQLRDNDLQFSPIPHSKATGTSRLACGSSVRALPMSPALFLTQTTSTPGPSGVAMDSPTCHSIIEENNNTIFNFPECNMCRICHEDGSKERLWSPCHCKGTMGMLHLSCLETWLGSSNTTRCEICHFEFIVEKKPRPFKWTDRWVIIRDACMTVCLAILVLVVTVLCLVFAEKLRSEDRLGPAMVLVMIATCAIILFAIWIMVARNLSARQSIDNPNLCSSFTFINCSVGSYKTAMMSPVTPKEPLLCAGWDENDDEVTSLDESSPSVVSPDSFYDDGVSYYQPPELGTTALLSYDAGVVKETGTLYFIY</sequence>
<evidence type="ECO:0000256" key="3">
    <source>
        <dbReference type="ARBA" id="ARBA00022692"/>
    </source>
</evidence>
<evidence type="ECO:0000256" key="10">
    <source>
        <dbReference type="SAM" id="MobiDB-lite"/>
    </source>
</evidence>
<gene>
    <name evidence="13" type="ORF">MAR_033707</name>
</gene>
<dbReference type="PANTHER" id="PTHR46065">
    <property type="entry name" value="E3 UBIQUITIN-PROTEIN LIGASE MARCH 2/3 FAMILY MEMBER"/>
    <property type="match status" value="1"/>
</dbReference>
<keyword evidence="6" id="KW-0833">Ubl conjugation pathway</keyword>